<dbReference type="GO" id="GO:0004499">
    <property type="term" value="F:N,N-dimethylaniline monooxygenase activity"/>
    <property type="evidence" value="ECO:0007669"/>
    <property type="project" value="InterPro"/>
</dbReference>
<dbReference type="EMBL" id="MZNU01000269">
    <property type="protein sequence ID" value="OWP01575.1"/>
    <property type="molecule type" value="Genomic_DNA"/>
</dbReference>
<evidence type="ECO:0000256" key="2">
    <source>
        <dbReference type="ARBA" id="ARBA00022630"/>
    </source>
</evidence>
<dbReference type="PANTHER" id="PTHR23023">
    <property type="entry name" value="DIMETHYLANILINE MONOOXYGENASE"/>
    <property type="match status" value="1"/>
</dbReference>
<evidence type="ECO:0000256" key="1">
    <source>
        <dbReference type="ARBA" id="ARBA00009183"/>
    </source>
</evidence>
<keyword evidence="3" id="KW-0274">FAD</keyword>
<dbReference type="STRING" id="503106.A0A218Z2R9"/>
<keyword evidence="5" id="KW-0560">Oxidoreductase</keyword>
<accession>A0A218Z2R9</accession>
<protein>
    <submittedName>
        <fullName evidence="6">Thiol-specific monooxygenase</fullName>
    </submittedName>
</protein>
<dbReference type="Proteomes" id="UP000242519">
    <property type="component" value="Unassembled WGS sequence"/>
</dbReference>
<dbReference type="InterPro" id="IPR000960">
    <property type="entry name" value="Flavin_mOase"/>
</dbReference>
<comment type="caution">
    <text evidence="6">The sequence shown here is derived from an EMBL/GenBank/DDBJ whole genome shotgun (WGS) entry which is preliminary data.</text>
</comment>
<evidence type="ECO:0000256" key="4">
    <source>
        <dbReference type="ARBA" id="ARBA00022857"/>
    </source>
</evidence>
<keyword evidence="2" id="KW-0285">Flavoprotein</keyword>
<keyword evidence="6" id="KW-0503">Monooxygenase</keyword>
<organism evidence="6 7">
    <name type="scientific">Diplocarpon coronariae</name>
    <dbReference type="NCBI Taxonomy" id="2795749"/>
    <lineage>
        <taxon>Eukaryota</taxon>
        <taxon>Fungi</taxon>
        <taxon>Dikarya</taxon>
        <taxon>Ascomycota</taxon>
        <taxon>Pezizomycotina</taxon>
        <taxon>Leotiomycetes</taxon>
        <taxon>Helotiales</taxon>
        <taxon>Drepanopezizaceae</taxon>
        <taxon>Diplocarpon</taxon>
    </lineage>
</organism>
<keyword evidence="4" id="KW-0521">NADP</keyword>
<dbReference type="InterPro" id="IPR036188">
    <property type="entry name" value="FAD/NAD-bd_sf"/>
</dbReference>
<dbReference type="OrthoDB" id="66881at2759"/>
<dbReference type="InterPro" id="IPR020946">
    <property type="entry name" value="Flavin_mOase-like"/>
</dbReference>
<sequence length="593" mass="66776">MGTAVPLETPAFYDLKGDAFRGHKVPRRCQMLSNLQHHYALTHHHLSNILDIEAMERSVVKTRKNATTVAVVGAGVSGLCAAKYLLAERAEKFPNEEYFKVTVFEQADQAGGIWNQTAADDKFATPMYPACKTNVPRTMMQYEGINYPARTPLFPRNTVVKKYLQDYARELEDRNIIQYNSEVTLVKYRTKDYNKKWQVNVKNPTTGRVEETHWDAVVVALGTFGRPDIPPMYKLNEDSPITIMHSKMYRDAEVFRGKRVLIVGGGPSYWDTAQEISAVCEGEVLVSVRRPGVLRLSSGNQRQVPEVIYVSAESNTVLFRSGRTAQVDVIFLCTGYTYHFDMIPCLETTDDKKRVLNLYEHMIYINEDEDPTAPPAGETKALKAGRGANTLALVGLLTMDATFLVAEAQSALIARYFSGRWSLSVPAMQEARALDHDRAEASGRAGSRDYHILRYPHDAAYVDRLFGACLRAELPAGMGTGLTPSFHSAQLHWVRGQIGRIRTRFLERARGPDDGRYPTPESLGFAYRAHPARAVQEDVMRELWGLMREKRGLWEQGADLQAWQCGWVAAMGRWQAWQAQEAELASMLKSIEL</sequence>
<dbReference type="GO" id="GO:0050661">
    <property type="term" value="F:NADP binding"/>
    <property type="evidence" value="ECO:0007669"/>
    <property type="project" value="InterPro"/>
</dbReference>
<gene>
    <name evidence="6" type="ORF">B2J93_4679</name>
</gene>
<comment type="similarity">
    <text evidence="1">Belongs to the FMO family.</text>
</comment>
<keyword evidence="7" id="KW-1185">Reference proteome</keyword>
<dbReference type="Gene3D" id="3.50.50.60">
    <property type="entry name" value="FAD/NAD(P)-binding domain"/>
    <property type="match status" value="2"/>
</dbReference>
<dbReference type="PRINTS" id="PR00370">
    <property type="entry name" value="FMOXYGENASE"/>
</dbReference>
<dbReference type="Pfam" id="PF00743">
    <property type="entry name" value="FMO-like"/>
    <property type="match status" value="1"/>
</dbReference>
<evidence type="ECO:0000256" key="3">
    <source>
        <dbReference type="ARBA" id="ARBA00022827"/>
    </source>
</evidence>
<evidence type="ECO:0000313" key="7">
    <source>
        <dbReference type="Proteomes" id="UP000242519"/>
    </source>
</evidence>
<dbReference type="GO" id="GO:0050660">
    <property type="term" value="F:flavin adenine dinucleotide binding"/>
    <property type="evidence" value="ECO:0007669"/>
    <property type="project" value="InterPro"/>
</dbReference>
<dbReference type="AlphaFoldDB" id="A0A218Z2R9"/>
<dbReference type="SUPFAM" id="SSF51905">
    <property type="entry name" value="FAD/NAD(P)-binding domain"/>
    <property type="match status" value="1"/>
</dbReference>
<evidence type="ECO:0000313" key="6">
    <source>
        <dbReference type="EMBL" id="OWP01575.1"/>
    </source>
</evidence>
<evidence type="ECO:0000256" key="5">
    <source>
        <dbReference type="ARBA" id="ARBA00023002"/>
    </source>
</evidence>
<proteinExistence type="inferred from homology"/>
<reference evidence="6 7" key="1">
    <citation type="submission" date="2017-04" db="EMBL/GenBank/DDBJ databases">
        <title>Draft genome sequence of Marssonina coronaria NL1: causal agent of apple blotch.</title>
        <authorList>
            <person name="Cheng Q."/>
        </authorList>
    </citation>
    <scope>NUCLEOTIDE SEQUENCE [LARGE SCALE GENOMIC DNA]</scope>
    <source>
        <strain evidence="6 7">NL1</strain>
    </source>
</reference>
<name>A0A218Z2R9_9HELO</name>
<dbReference type="InterPro" id="IPR050346">
    <property type="entry name" value="FMO-like"/>
</dbReference>
<dbReference type="InParanoid" id="A0A218Z2R9"/>